<evidence type="ECO:0000259" key="1">
    <source>
        <dbReference type="Pfam" id="PF10137"/>
    </source>
</evidence>
<protein>
    <recommendedName>
        <fullName evidence="1">CD-NTase-associated protein 12/Pycsar effector protein TIR domain-containing protein</fullName>
    </recommendedName>
</protein>
<feature type="domain" description="CD-NTase-associated protein 12/Pycsar effector protein TIR" evidence="1">
    <location>
        <begin position="103"/>
        <end position="221"/>
    </location>
</feature>
<sequence length="246" mass="28009">MTDKLGSEVSANKISDRVNKLAREYNTNELKIDWIKIGYGGILWNIRETDIIDFNEGLKSLVRQGNISFVDQNRFRVNFTEKINKQEDNQMNNQVDSKSDKTKVFIVHGRDNLAKIEVARFIEKLGLTPIILHEQESKGKTIIEKIEEYSNVGFGVVLYTPCDIGGKKDDKDNLQPRARQNVVFEHGLLMGKIGRENVAALVKESIETPNDISGVVYITMDQYNGWQLLLVKELSNSGYEVDSNRL</sequence>
<keyword evidence="3" id="KW-1185">Reference proteome</keyword>
<dbReference type="Pfam" id="PF10137">
    <property type="entry name" value="CAP12-PCTIR_TIR"/>
    <property type="match status" value="1"/>
</dbReference>
<name>A0A511WV03_9BACI</name>
<dbReference type="InterPro" id="IPR019302">
    <property type="entry name" value="CAP12/PCTIR_TIR_dom"/>
</dbReference>
<proteinExistence type="predicted"/>
<accession>A0A511WV03</accession>
<comment type="caution">
    <text evidence="2">The sequence shown here is derived from an EMBL/GenBank/DDBJ whole genome shotgun (WGS) entry which is preliminary data.</text>
</comment>
<dbReference type="EMBL" id="BJYD01000028">
    <property type="protein sequence ID" value="GEN54929.1"/>
    <property type="molecule type" value="Genomic_DNA"/>
</dbReference>
<organism evidence="2 3">
    <name type="scientific">Halobacillus faecis</name>
    <dbReference type="NCBI Taxonomy" id="360184"/>
    <lineage>
        <taxon>Bacteria</taxon>
        <taxon>Bacillati</taxon>
        <taxon>Bacillota</taxon>
        <taxon>Bacilli</taxon>
        <taxon>Bacillales</taxon>
        <taxon>Bacillaceae</taxon>
        <taxon>Halobacillus</taxon>
    </lineage>
</organism>
<evidence type="ECO:0000313" key="2">
    <source>
        <dbReference type="EMBL" id="GEN54929.1"/>
    </source>
</evidence>
<evidence type="ECO:0000313" key="3">
    <source>
        <dbReference type="Proteomes" id="UP000321886"/>
    </source>
</evidence>
<gene>
    <name evidence="2" type="ORF">HFA01_31910</name>
</gene>
<dbReference type="GO" id="GO:0050135">
    <property type="term" value="F:NADP+ nucleosidase activity"/>
    <property type="evidence" value="ECO:0007669"/>
    <property type="project" value="InterPro"/>
</dbReference>
<dbReference type="Proteomes" id="UP000321886">
    <property type="component" value="Unassembled WGS sequence"/>
</dbReference>
<reference evidence="2 3" key="1">
    <citation type="submission" date="2019-07" db="EMBL/GenBank/DDBJ databases">
        <title>Whole genome shotgun sequence of Halobacillus faecis NBRC 103569.</title>
        <authorList>
            <person name="Hosoyama A."/>
            <person name="Uohara A."/>
            <person name="Ohji S."/>
            <person name="Ichikawa N."/>
        </authorList>
    </citation>
    <scope>NUCLEOTIDE SEQUENCE [LARGE SCALE GENOMIC DNA]</scope>
    <source>
        <strain evidence="2 3">NBRC 103569</strain>
    </source>
</reference>
<dbReference type="AlphaFoldDB" id="A0A511WV03"/>
<dbReference type="OrthoDB" id="5497289at2"/>
<dbReference type="RefSeq" id="WP_146818017.1">
    <property type="nucleotide sequence ID" value="NZ_BJYD01000028.1"/>
</dbReference>